<feature type="region of interest" description="Disordered" evidence="1">
    <location>
        <begin position="1"/>
        <end position="26"/>
    </location>
</feature>
<evidence type="ECO:0000256" key="1">
    <source>
        <dbReference type="SAM" id="MobiDB-lite"/>
    </source>
</evidence>
<dbReference type="AlphaFoldDB" id="D9PI82"/>
<proteinExistence type="predicted"/>
<sequence>MADEGVFAKKLPFQSESNHGKRSVSSPGYNVVMTEMPGERIVRQYIVNACKSLDCELVACYQQDVVVNIIMSQSISIKDESGEEDYNRRYAFILFCHSAWF</sequence>
<dbReference type="EMBL" id="ADZX01000413">
    <property type="protein sequence ID" value="EFK96742.1"/>
    <property type="molecule type" value="Genomic_DNA"/>
</dbReference>
<reference evidence="2" key="1">
    <citation type="submission" date="2010-07" db="EMBL/GenBank/DDBJ databases">
        <authorList>
            <consortium name="CONSOLIDER consortium CSD2007-00005"/>
            <person name="Guazzaroni M.-E."/>
            <person name="Richter M."/>
            <person name="Garcia-Salamanca A."/>
            <person name="Yarza P."/>
            <person name="Ferrer M."/>
        </authorList>
    </citation>
    <scope>NUCLEOTIDE SEQUENCE</scope>
</reference>
<evidence type="ECO:0000313" key="2">
    <source>
        <dbReference type="EMBL" id="EFK96742.1"/>
    </source>
</evidence>
<reference evidence="2" key="2">
    <citation type="journal article" date="2011" name="Microb. Ecol.">
        <title>Taxonomic and Functional Metagenomic Profiling of the Microbial Community in the Anoxic Sediment of a Sub-saline Shallow Lake (Laguna de Carrizo, Central Spain).</title>
        <authorList>
            <person name="Ferrer M."/>
            <person name="Guazzaroni M.E."/>
            <person name="Richter M."/>
            <person name="Garcia-Salamanca A."/>
            <person name="Yarza P."/>
            <person name="Suarez-Suarez A."/>
            <person name="Solano J."/>
            <person name="Alcaide M."/>
            <person name="van Dillewijn P."/>
            <person name="Molina-Henares M.A."/>
            <person name="Lopez-Cortes N."/>
            <person name="Al-Ramahi Y."/>
            <person name="Guerrero C."/>
            <person name="Acosta A."/>
            <person name="de Eugenio L.I."/>
            <person name="Martinez V."/>
            <person name="Marques S."/>
            <person name="Rojo F."/>
            <person name="Santero E."/>
            <person name="Genilloud O."/>
            <person name="Perez-Perez J."/>
            <person name="Rossello-Mora R."/>
            <person name="Ramos J.L."/>
        </authorList>
    </citation>
    <scope>NUCLEOTIDE SEQUENCE</scope>
</reference>
<accession>D9PI82</accession>
<protein>
    <submittedName>
        <fullName evidence="2">Uncharacterized protein</fullName>
    </submittedName>
</protein>
<name>D9PI82_9ZZZZ</name>
<organism evidence="2">
    <name type="scientific">sediment metagenome</name>
    <dbReference type="NCBI Taxonomy" id="749907"/>
    <lineage>
        <taxon>unclassified sequences</taxon>
        <taxon>metagenomes</taxon>
        <taxon>ecological metagenomes</taxon>
    </lineage>
</organism>
<comment type="caution">
    <text evidence="2">The sequence shown here is derived from an EMBL/GenBank/DDBJ whole genome shotgun (WGS) entry which is preliminary data.</text>
</comment>
<gene>
    <name evidence="2" type="ORF">LDC_1237</name>
</gene>